<sequence length="454" mass="47384">MRGAEFGEVGEPLGPDDPTTVGGYRLAARLGSGGMGRVYLSHTPGGRPVAVKVIRAEFAEDPAFRARFRHEVAAARRVPALCTAPVLDGDPEAATPWLATAYVPGTSLADVVNRHGGLPFPPLLLLVAGVAEALGAIHGAGVVHRDLKPANVLLSADGPRVIDFGIARAADATALTRGGSVVGTPTFMAPEQALGRPVVAASDIFSLGQLTVFAATGRPAFGEGTAHGVLYRIVHEQPSLDGVPEPLLPLVERCLAKDPTARPTPAEVIAACQELAPGTGPLSRSPDWLPPTPPTPRRPRRRQLALLAGALALLASGGHLLLPNDERPPAGEEYGTIELPAGDHLFLGEDPVTPRASNASNAHQIDLRYFTGGEEPLLRTAEGNELVRLPANAAPTAESCRAQDSPTVALPLNSFTPGDRLCVRTRAGHVALITLTHPAPGPHITLTLTLWRAP</sequence>
<dbReference type="AlphaFoldDB" id="A0A3M2MC13"/>
<dbReference type="InterPro" id="IPR008271">
    <property type="entry name" value="Ser/Thr_kinase_AS"/>
</dbReference>
<dbReference type="Gene3D" id="1.10.510.10">
    <property type="entry name" value="Transferase(Phosphotransferase) domain 1"/>
    <property type="match status" value="1"/>
</dbReference>
<dbReference type="Proteomes" id="UP000278673">
    <property type="component" value="Unassembled WGS sequence"/>
</dbReference>
<dbReference type="RefSeq" id="WP_122181789.1">
    <property type="nucleotide sequence ID" value="NZ_RFFJ01000002.1"/>
</dbReference>
<reference evidence="8 9" key="1">
    <citation type="submission" date="2018-10" db="EMBL/GenBank/DDBJ databases">
        <title>Isolation, diversity and antifungal activity of actinobacteria from wheat.</title>
        <authorList>
            <person name="Han C."/>
        </authorList>
    </citation>
    <scope>NUCLEOTIDE SEQUENCE [LARGE SCALE GENOMIC DNA]</scope>
    <source>
        <strain evidence="8 9">NEAU-YY642</strain>
    </source>
</reference>
<evidence type="ECO:0000256" key="6">
    <source>
        <dbReference type="SAM" id="MobiDB-lite"/>
    </source>
</evidence>
<dbReference type="Gene3D" id="3.30.200.20">
    <property type="entry name" value="Phosphorylase Kinase, domain 1"/>
    <property type="match status" value="1"/>
</dbReference>
<dbReference type="EMBL" id="RFFJ01000002">
    <property type="protein sequence ID" value="RMI46443.1"/>
    <property type="molecule type" value="Genomic_DNA"/>
</dbReference>
<dbReference type="PANTHER" id="PTHR43289">
    <property type="entry name" value="MITOGEN-ACTIVATED PROTEIN KINASE KINASE KINASE 20-RELATED"/>
    <property type="match status" value="1"/>
</dbReference>
<evidence type="ECO:0000256" key="5">
    <source>
        <dbReference type="PROSITE-ProRule" id="PRU10141"/>
    </source>
</evidence>
<dbReference type="CDD" id="cd14014">
    <property type="entry name" value="STKc_PknB_like"/>
    <property type="match status" value="1"/>
</dbReference>
<protein>
    <submittedName>
        <fullName evidence="8">Serine/threonine protein kinase</fullName>
    </submittedName>
</protein>
<accession>A0A3M2MC13</accession>
<dbReference type="InterPro" id="IPR011009">
    <property type="entry name" value="Kinase-like_dom_sf"/>
</dbReference>
<keyword evidence="8" id="KW-0723">Serine/threonine-protein kinase</keyword>
<dbReference type="SUPFAM" id="SSF56112">
    <property type="entry name" value="Protein kinase-like (PK-like)"/>
    <property type="match status" value="1"/>
</dbReference>
<feature type="binding site" evidence="5">
    <location>
        <position position="52"/>
    </location>
    <ligand>
        <name>ATP</name>
        <dbReference type="ChEBI" id="CHEBI:30616"/>
    </ligand>
</feature>
<dbReference type="PROSITE" id="PS00107">
    <property type="entry name" value="PROTEIN_KINASE_ATP"/>
    <property type="match status" value="1"/>
</dbReference>
<dbReference type="SMART" id="SM00220">
    <property type="entry name" value="S_TKc"/>
    <property type="match status" value="1"/>
</dbReference>
<keyword evidence="9" id="KW-1185">Reference proteome</keyword>
<feature type="region of interest" description="Disordered" evidence="6">
    <location>
        <begin position="1"/>
        <end position="20"/>
    </location>
</feature>
<evidence type="ECO:0000256" key="4">
    <source>
        <dbReference type="ARBA" id="ARBA00022840"/>
    </source>
</evidence>
<dbReference type="GO" id="GO:0005524">
    <property type="term" value="F:ATP binding"/>
    <property type="evidence" value="ECO:0007669"/>
    <property type="project" value="UniProtKB-UniRule"/>
</dbReference>
<proteinExistence type="predicted"/>
<dbReference type="GO" id="GO:0004674">
    <property type="term" value="F:protein serine/threonine kinase activity"/>
    <property type="evidence" value="ECO:0007669"/>
    <property type="project" value="UniProtKB-KW"/>
</dbReference>
<dbReference type="PANTHER" id="PTHR43289:SF34">
    <property type="entry name" value="SERINE_THREONINE-PROTEIN KINASE YBDM-RELATED"/>
    <property type="match status" value="1"/>
</dbReference>
<evidence type="ECO:0000313" key="9">
    <source>
        <dbReference type="Proteomes" id="UP000278673"/>
    </source>
</evidence>
<dbReference type="InterPro" id="IPR017441">
    <property type="entry name" value="Protein_kinase_ATP_BS"/>
</dbReference>
<evidence type="ECO:0000256" key="1">
    <source>
        <dbReference type="ARBA" id="ARBA00022679"/>
    </source>
</evidence>
<comment type="caution">
    <text evidence="8">The sequence shown here is derived from an EMBL/GenBank/DDBJ whole genome shotgun (WGS) entry which is preliminary data.</text>
</comment>
<dbReference type="Pfam" id="PF00069">
    <property type="entry name" value="Pkinase"/>
    <property type="match status" value="1"/>
</dbReference>
<dbReference type="InterPro" id="IPR000719">
    <property type="entry name" value="Prot_kinase_dom"/>
</dbReference>
<feature type="domain" description="Protein kinase" evidence="7">
    <location>
        <begin position="24"/>
        <end position="276"/>
    </location>
</feature>
<organism evidence="8 9">
    <name type="scientific">Streptomyces triticirhizae</name>
    <dbReference type="NCBI Taxonomy" id="2483353"/>
    <lineage>
        <taxon>Bacteria</taxon>
        <taxon>Bacillati</taxon>
        <taxon>Actinomycetota</taxon>
        <taxon>Actinomycetes</taxon>
        <taxon>Kitasatosporales</taxon>
        <taxon>Streptomycetaceae</taxon>
        <taxon>Streptomyces</taxon>
    </lineage>
</organism>
<evidence type="ECO:0000259" key="7">
    <source>
        <dbReference type="PROSITE" id="PS50011"/>
    </source>
</evidence>
<keyword evidence="2 5" id="KW-0547">Nucleotide-binding</keyword>
<keyword evidence="1" id="KW-0808">Transferase</keyword>
<evidence type="ECO:0000256" key="2">
    <source>
        <dbReference type="ARBA" id="ARBA00022741"/>
    </source>
</evidence>
<dbReference type="PROSITE" id="PS50011">
    <property type="entry name" value="PROTEIN_KINASE_DOM"/>
    <property type="match status" value="1"/>
</dbReference>
<dbReference type="PROSITE" id="PS00108">
    <property type="entry name" value="PROTEIN_KINASE_ST"/>
    <property type="match status" value="1"/>
</dbReference>
<keyword evidence="3 8" id="KW-0418">Kinase</keyword>
<feature type="region of interest" description="Disordered" evidence="6">
    <location>
        <begin position="277"/>
        <end position="299"/>
    </location>
</feature>
<evidence type="ECO:0000256" key="3">
    <source>
        <dbReference type="ARBA" id="ARBA00022777"/>
    </source>
</evidence>
<gene>
    <name evidence="8" type="ORF">EBN88_00695</name>
</gene>
<evidence type="ECO:0000313" key="8">
    <source>
        <dbReference type="EMBL" id="RMI46443.1"/>
    </source>
</evidence>
<name>A0A3M2MC13_9ACTN</name>
<keyword evidence="4 5" id="KW-0067">ATP-binding</keyword>